<keyword evidence="2" id="KW-1185">Reference proteome</keyword>
<protein>
    <submittedName>
        <fullName evidence="1">DnaA/Hda family protein</fullName>
    </submittedName>
</protein>
<reference evidence="1" key="1">
    <citation type="submission" date="2022-01" db="EMBL/GenBank/DDBJ databases">
        <authorList>
            <person name="Jo J.-H."/>
            <person name="Im W.-T."/>
        </authorList>
    </citation>
    <scope>NUCLEOTIDE SEQUENCE</scope>
    <source>
        <strain evidence="1">G124</strain>
    </source>
</reference>
<dbReference type="Gene3D" id="1.10.8.60">
    <property type="match status" value="1"/>
</dbReference>
<dbReference type="RefSeq" id="WP_235066513.1">
    <property type="nucleotide sequence ID" value="NZ_JAKFGM010000001.1"/>
</dbReference>
<gene>
    <name evidence="1" type="ORF">LVY65_02945</name>
</gene>
<proteinExistence type="predicted"/>
<evidence type="ECO:0000313" key="2">
    <source>
        <dbReference type="Proteomes" id="UP001139410"/>
    </source>
</evidence>
<evidence type="ECO:0000313" key="1">
    <source>
        <dbReference type="EMBL" id="MCF2514028.1"/>
    </source>
</evidence>
<name>A0A9X1TXD4_9SPHN</name>
<sequence length="209" mass="23576">MKTPADQIALPLDWPQAQDDSRFILSEANRAAFDHFRNWSLWPVKATMLTGPRRSGRSLLARAFVARVRGRLFESAEQHDETELFHAWNAAQDSGLPIVMVVDEVPPAWEVALPDLRTRLAITPVARIEQPDDALFRSLIRLLFADRGLHMPDEGLKFIGERVERSYLMAERVVEAIDRFAIAERARLTLPTIRRALGEGGIIDTRGAA</sequence>
<comment type="caution">
    <text evidence="1">The sequence shown here is derived from an EMBL/GenBank/DDBJ whole genome shotgun (WGS) entry which is preliminary data.</text>
</comment>
<dbReference type="Proteomes" id="UP001139410">
    <property type="component" value="Unassembled WGS sequence"/>
</dbReference>
<dbReference type="SUPFAM" id="SSF52540">
    <property type="entry name" value="P-loop containing nucleoside triphosphate hydrolases"/>
    <property type="match status" value="1"/>
</dbReference>
<organism evidence="1 2">
    <name type="scientific">Sphingomonas cremea</name>
    <dbReference type="NCBI Taxonomy" id="2904799"/>
    <lineage>
        <taxon>Bacteria</taxon>
        <taxon>Pseudomonadati</taxon>
        <taxon>Pseudomonadota</taxon>
        <taxon>Alphaproteobacteria</taxon>
        <taxon>Sphingomonadales</taxon>
        <taxon>Sphingomonadaceae</taxon>
        <taxon>Sphingomonas</taxon>
    </lineage>
</organism>
<dbReference type="EMBL" id="JAKFGM010000001">
    <property type="protein sequence ID" value="MCF2514028.1"/>
    <property type="molecule type" value="Genomic_DNA"/>
</dbReference>
<dbReference type="InterPro" id="IPR027417">
    <property type="entry name" value="P-loop_NTPase"/>
</dbReference>
<accession>A0A9X1TXD4</accession>
<dbReference type="AlphaFoldDB" id="A0A9X1TXD4"/>